<gene>
    <name evidence="3" type="ORF">EV646_111217</name>
</gene>
<organism evidence="3 4">
    <name type="scientific">Kribbella antiqua</name>
    <dbReference type="NCBI Taxonomy" id="2512217"/>
    <lineage>
        <taxon>Bacteria</taxon>
        <taxon>Bacillati</taxon>
        <taxon>Actinomycetota</taxon>
        <taxon>Actinomycetes</taxon>
        <taxon>Propionibacteriales</taxon>
        <taxon>Kribbellaceae</taxon>
        <taxon>Kribbella</taxon>
    </lineage>
</organism>
<feature type="region of interest" description="Disordered" evidence="1">
    <location>
        <begin position="28"/>
        <end position="49"/>
    </location>
</feature>
<dbReference type="Pfam" id="PF03861">
    <property type="entry name" value="ANTAR"/>
    <property type="match status" value="1"/>
</dbReference>
<protein>
    <submittedName>
        <fullName evidence="3">ANTAR domain-containing protein</fullName>
    </submittedName>
</protein>
<comment type="caution">
    <text evidence="3">The sequence shown here is derived from an EMBL/GenBank/DDBJ whole genome shotgun (WGS) entry which is preliminary data.</text>
</comment>
<evidence type="ECO:0000313" key="4">
    <source>
        <dbReference type="Proteomes" id="UP000295573"/>
    </source>
</evidence>
<dbReference type="InterPro" id="IPR005561">
    <property type="entry name" value="ANTAR"/>
</dbReference>
<evidence type="ECO:0000313" key="3">
    <source>
        <dbReference type="EMBL" id="TCO44025.1"/>
    </source>
</evidence>
<sequence>MQHLVVWTCADLDCELDRLPTEGHRDLFAVPTDGSRDAPKAPQKASGLMALPKHPEVLVDYSALAGYRDHPIHVAQGLLMERHKVTARAALGLLRQQAAARRLSLIEMAQWLLKTHRPR</sequence>
<dbReference type="Proteomes" id="UP000295573">
    <property type="component" value="Unassembled WGS sequence"/>
</dbReference>
<keyword evidence="4" id="KW-1185">Reference proteome</keyword>
<dbReference type="RefSeq" id="WP_158291041.1">
    <property type="nucleotide sequence ID" value="NZ_SLWR01000011.1"/>
</dbReference>
<dbReference type="InterPro" id="IPR036388">
    <property type="entry name" value="WH-like_DNA-bd_sf"/>
</dbReference>
<dbReference type="AlphaFoldDB" id="A0A4R2IMU2"/>
<dbReference type="GO" id="GO:0003723">
    <property type="term" value="F:RNA binding"/>
    <property type="evidence" value="ECO:0007669"/>
    <property type="project" value="InterPro"/>
</dbReference>
<evidence type="ECO:0000256" key="1">
    <source>
        <dbReference type="SAM" id="MobiDB-lite"/>
    </source>
</evidence>
<dbReference type="SMART" id="SM01012">
    <property type="entry name" value="ANTAR"/>
    <property type="match status" value="1"/>
</dbReference>
<proteinExistence type="predicted"/>
<reference evidence="3 4" key="1">
    <citation type="journal article" date="2015" name="Stand. Genomic Sci.">
        <title>Genomic Encyclopedia of Bacterial and Archaeal Type Strains, Phase III: the genomes of soil and plant-associated and newly described type strains.</title>
        <authorList>
            <person name="Whitman W.B."/>
            <person name="Woyke T."/>
            <person name="Klenk H.P."/>
            <person name="Zhou Y."/>
            <person name="Lilburn T.G."/>
            <person name="Beck B.J."/>
            <person name="De Vos P."/>
            <person name="Vandamme P."/>
            <person name="Eisen J.A."/>
            <person name="Garrity G."/>
            <person name="Hugenholtz P."/>
            <person name="Kyrpides N.C."/>
        </authorList>
    </citation>
    <scope>NUCLEOTIDE SEQUENCE [LARGE SCALE GENOMIC DNA]</scope>
    <source>
        <strain evidence="3 4">VKM Ac-2541</strain>
    </source>
</reference>
<accession>A0A4R2IMU2</accession>
<name>A0A4R2IMU2_9ACTN</name>
<feature type="domain" description="ANTAR" evidence="2">
    <location>
        <begin position="50"/>
        <end position="113"/>
    </location>
</feature>
<dbReference type="EMBL" id="SLWR01000011">
    <property type="protein sequence ID" value="TCO44025.1"/>
    <property type="molecule type" value="Genomic_DNA"/>
</dbReference>
<dbReference type="Gene3D" id="1.10.10.10">
    <property type="entry name" value="Winged helix-like DNA-binding domain superfamily/Winged helix DNA-binding domain"/>
    <property type="match status" value="1"/>
</dbReference>
<evidence type="ECO:0000259" key="2">
    <source>
        <dbReference type="SMART" id="SM01012"/>
    </source>
</evidence>